<dbReference type="GO" id="GO:0008579">
    <property type="term" value="F:JUN kinase phosphatase activity"/>
    <property type="evidence" value="ECO:0007669"/>
    <property type="project" value="TreeGrafter"/>
</dbReference>
<feature type="domain" description="Tyrosine specific protein phosphatases" evidence="10">
    <location>
        <begin position="434"/>
        <end position="486"/>
    </location>
</feature>
<evidence type="ECO:0000256" key="6">
    <source>
        <dbReference type="ARBA" id="ARBA00072027"/>
    </source>
</evidence>
<dbReference type="Gene3D" id="3.90.190.10">
    <property type="entry name" value="Protein tyrosine phosphatase superfamily"/>
    <property type="match status" value="1"/>
</dbReference>
<dbReference type="Pfam" id="PF01416">
    <property type="entry name" value="PseudoU_synth_1"/>
    <property type="match status" value="1"/>
</dbReference>
<evidence type="ECO:0000313" key="11">
    <source>
        <dbReference type="EMBL" id="EDW33033.1"/>
    </source>
</evidence>
<evidence type="ECO:0000259" key="9">
    <source>
        <dbReference type="PROSITE" id="PS50054"/>
    </source>
</evidence>
<evidence type="ECO:0000256" key="8">
    <source>
        <dbReference type="ARBA" id="ARBA00079774"/>
    </source>
</evidence>
<dbReference type="InterPro" id="IPR020103">
    <property type="entry name" value="PsdUridine_synth_cat_dom_sf"/>
</dbReference>
<dbReference type="SUPFAM" id="SSF55120">
    <property type="entry name" value="Pseudouridine synthase"/>
    <property type="match status" value="1"/>
</dbReference>
<dbReference type="OMA" id="ETTVTYM"/>
<dbReference type="PhylomeDB" id="B4H5I1"/>
<dbReference type="InterPro" id="IPR000340">
    <property type="entry name" value="Dual-sp_phosphatase_cat-dom"/>
</dbReference>
<comment type="similarity">
    <text evidence="1">Belongs to the tRNA pseudouridine synthase TruA family.</text>
</comment>
<dbReference type="PROSITE" id="PS50054">
    <property type="entry name" value="TYR_PHOSPHATASE_DUAL"/>
    <property type="match status" value="1"/>
</dbReference>
<dbReference type="GO" id="GO:0008033">
    <property type="term" value="P:tRNA processing"/>
    <property type="evidence" value="ECO:0007669"/>
    <property type="project" value="UniProtKB-KW"/>
</dbReference>
<organism evidence="12">
    <name type="scientific">Drosophila persimilis</name>
    <name type="common">Fruit fly</name>
    <dbReference type="NCBI Taxonomy" id="7234"/>
    <lineage>
        <taxon>Eukaryota</taxon>
        <taxon>Metazoa</taxon>
        <taxon>Ecdysozoa</taxon>
        <taxon>Arthropoda</taxon>
        <taxon>Hexapoda</taxon>
        <taxon>Insecta</taxon>
        <taxon>Pterygota</taxon>
        <taxon>Neoptera</taxon>
        <taxon>Endopterygota</taxon>
        <taxon>Diptera</taxon>
        <taxon>Brachycera</taxon>
        <taxon>Muscomorpha</taxon>
        <taxon>Ephydroidea</taxon>
        <taxon>Drosophilidae</taxon>
        <taxon>Drosophila</taxon>
        <taxon>Sophophora</taxon>
    </lineage>
</organism>
<dbReference type="eggNOG" id="KOG1716">
    <property type="taxonomic scope" value="Eukaryota"/>
</dbReference>
<dbReference type="InterPro" id="IPR020094">
    <property type="entry name" value="TruA/RsuA/RluB/E/F_N"/>
</dbReference>
<evidence type="ECO:0000256" key="3">
    <source>
        <dbReference type="ARBA" id="ARBA00022801"/>
    </source>
</evidence>
<dbReference type="PANTHER" id="PTHR46377">
    <property type="entry name" value="DUAL SPECIFICITY PROTEIN PHOSPHATASE 19"/>
    <property type="match status" value="1"/>
</dbReference>
<sequence length="504" mass="57173">MHRYLLNISYIGTTFRGIQKTINKLEPQSLDTNSVQGCLELALRVFHPTNEIQTVLSSRTDAGVHALHSTVHVDLARRDGQPYDTTTLTGVLNRTLDKQRLPIRVLSSQVVPDTFHCRYHAIGRTYLYRFAVARKPLFDDGKLRNKGFEAFVPVEEIDRCYFLLAPTFDIERIRNAARMFIGVHDFRTFMSVSRQKSLSRDHPMFTLRKIDEINIRPGRTLALPSNATLAAETYDYWDIEIKAKSFLYKQVRRIVGSLLSLGSDRIDEKCIYQMLTIPSKHSWDSRVVPAPACGLYLCLMILLYELQKRLANLRPTTTVVTTPTGARFVERRRSSGSEDGATTTPQQLEARQYGFVVDTKPDAVPACILSEFLYLGSQDAVSTENILKFKLTHILSVGIETPSIELPTSVTCKYLPCLDLPETDLLRYVLPVSIDFIEEARQARGCILVHCNAGVSRSASVVIGYLMQRRDMCYEDAYNLVKSWRPCIQPNAGFMQQLKKSSKT</sequence>
<feature type="domain" description="Tyrosine-protein phosphatase" evidence="9">
    <location>
        <begin position="364"/>
        <end position="504"/>
    </location>
</feature>
<evidence type="ECO:0000256" key="4">
    <source>
        <dbReference type="ARBA" id="ARBA00022912"/>
    </source>
</evidence>
<evidence type="ECO:0000256" key="7">
    <source>
        <dbReference type="ARBA" id="ARBA00078635"/>
    </source>
</evidence>
<dbReference type="EMBL" id="CH479211">
    <property type="protein sequence ID" value="EDW33033.1"/>
    <property type="molecule type" value="Genomic_DNA"/>
</dbReference>
<dbReference type="Gene3D" id="3.30.70.660">
    <property type="entry name" value="Pseudouridine synthase I, catalytic domain, C-terminal subdomain"/>
    <property type="match status" value="1"/>
</dbReference>
<dbReference type="AlphaFoldDB" id="B4H5I1"/>
<evidence type="ECO:0000256" key="5">
    <source>
        <dbReference type="ARBA" id="ARBA00023235"/>
    </source>
</evidence>
<name>B4H5I1_DROPE</name>
<evidence type="ECO:0000256" key="2">
    <source>
        <dbReference type="ARBA" id="ARBA00022694"/>
    </source>
</evidence>
<dbReference type="SMR" id="B4H5I1"/>
<dbReference type="FunFam" id="3.30.70.580:FF:000011">
    <property type="entry name" value="tRNA pseudouridine synthase"/>
    <property type="match status" value="1"/>
</dbReference>
<dbReference type="HOGENOM" id="CLU_564143_0_0_1"/>
<dbReference type="CDD" id="cd02570">
    <property type="entry name" value="PseudoU_synth_EcTruA"/>
    <property type="match status" value="1"/>
</dbReference>
<dbReference type="SUPFAM" id="SSF52799">
    <property type="entry name" value="(Phosphotyrosine protein) phosphatases II"/>
    <property type="match status" value="1"/>
</dbReference>
<dbReference type="Pfam" id="PF00782">
    <property type="entry name" value="DSPc"/>
    <property type="match status" value="1"/>
</dbReference>
<gene>
    <name evidence="11" type="primary">Dper\GL16086</name>
    <name evidence="11" type="ORF">Dper_GL16086</name>
</gene>
<dbReference type="CDD" id="cd14498">
    <property type="entry name" value="DSP"/>
    <property type="match status" value="1"/>
</dbReference>
<dbReference type="Gene3D" id="3.30.70.580">
    <property type="entry name" value="Pseudouridine synthase I, catalytic domain, N-terminal subdomain"/>
    <property type="match status" value="1"/>
</dbReference>
<protein>
    <recommendedName>
        <fullName evidence="6">tRNA pseudouridine synthase-like 1</fullName>
    </recommendedName>
    <alternativeName>
        <fullName evidence="8">tRNA pseudouridylate synthase-like 1</fullName>
    </alternativeName>
    <alternativeName>
        <fullName evidence="7">tRNA-uridine isomerase-like 1</fullName>
    </alternativeName>
</protein>
<dbReference type="InterPro" id="IPR001406">
    <property type="entry name" value="PsdUridine_synth_TruA"/>
</dbReference>
<dbReference type="InterPro" id="IPR020422">
    <property type="entry name" value="TYR_PHOSPHATASE_DUAL_dom"/>
</dbReference>
<evidence type="ECO:0000259" key="10">
    <source>
        <dbReference type="PROSITE" id="PS50056"/>
    </source>
</evidence>
<dbReference type="GO" id="GO:0003723">
    <property type="term" value="F:RNA binding"/>
    <property type="evidence" value="ECO:0007669"/>
    <property type="project" value="InterPro"/>
</dbReference>
<dbReference type="HAMAP" id="MF_00171">
    <property type="entry name" value="TruA"/>
    <property type="match status" value="1"/>
</dbReference>
<dbReference type="GO" id="GO:0005759">
    <property type="term" value="C:mitochondrial matrix"/>
    <property type="evidence" value="ECO:0007669"/>
    <property type="project" value="EnsemblMetazoa"/>
</dbReference>
<dbReference type="eggNOG" id="KOG4393">
    <property type="taxonomic scope" value="Eukaryota"/>
</dbReference>
<dbReference type="SMART" id="SM00195">
    <property type="entry name" value="DSPc"/>
    <property type="match status" value="1"/>
</dbReference>
<dbReference type="OrthoDB" id="10252009at2759"/>
<dbReference type="PROSITE" id="PS00383">
    <property type="entry name" value="TYR_PHOSPHATASE_1"/>
    <property type="match status" value="1"/>
</dbReference>
<evidence type="ECO:0000313" key="12">
    <source>
        <dbReference type="Proteomes" id="UP000008744"/>
    </source>
</evidence>
<dbReference type="InterPro" id="IPR029021">
    <property type="entry name" value="Prot-tyrosine_phosphatase-like"/>
</dbReference>
<evidence type="ECO:0000256" key="1">
    <source>
        <dbReference type="ARBA" id="ARBA00009375"/>
    </source>
</evidence>
<keyword evidence="3" id="KW-0378">Hydrolase</keyword>
<dbReference type="GO" id="GO:0009982">
    <property type="term" value="F:pseudouridine synthase activity"/>
    <property type="evidence" value="ECO:0007669"/>
    <property type="project" value="InterPro"/>
</dbReference>
<keyword evidence="5" id="KW-0413">Isomerase</keyword>
<dbReference type="STRING" id="7234.B4H5I1"/>
<reference evidence="11 12" key="1">
    <citation type="journal article" date="2007" name="Nature">
        <title>Evolution of genes and genomes on the Drosophila phylogeny.</title>
        <authorList>
            <consortium name="Drosophila 12 Genomes Consortium"/>
            <person name="Clark A.G."/>
            <person name="Eisen M.B."/>
            <person name="Smith D.R."/>
            <person name="Bergman C.M."/>
            <person name="Oliver B."/>
            <person name="Markow T.A."/>
            <person name="Kaufman T.C."/>
            <person name="Kellis M."/>
            <person name="Gelbart W."/>
            <person name="Iyer V.N."/>
            <person name="Pollard D.A."/>
            <person name="Sackton T.B."/>
            <person name="Larracuente A.M."/>
            <person name="Singh N.D."/>
            <person name="Abad J.P."/>
            <person name="Abt D.N."/>
            <person name="Adryan B."/>
            <person name="Aguade M."/>
            <person name="Akashi H."/>
            <person name="Anderson W.W."/>
            <person name="Aquadro C.F."/>
            <person name="Ardell D.H."/>
            <person name="Arguello R."/>
            <person name="Artieri C.G."/>
            <person name="Barbash D.A."/>
            <person name="Barker D."/>
            <person name="Barsanti P."/>
            <person name="Batterham P."/>
            <person name="Batzoglou S."/>
            <person name="Begun D."/>
            <person name="Bhutkar A."/>
            <person name="Blanco E."/>
            <person name="Bosak S.A."/>
            <person name="Bradley R.K."/>
            <person name="Brand A.D."/>
            <person name="Brent M.R."/>
            <person name="Brooks A.N."/>
            <person name="Brown R.H."/>
            <person name="Butlin R.K."/>
            <person name="Caggese C."/>
            <person name="Calvi B.R."/>
            <person name="Bernardo de Carvalho A."/>
            <person name="Caspi A."/>
            <person name="Castrezana S."/>
            <person name="Celniker S.E."/>
            <person name="Chang J.L."/>
            <person name="Chapple C."/>
            <person name="Chatterji S."/>
            <person name="Chinwalla A."/>
            <person name="Civetta A."/>
            <person name="Clifton S.W."/>
            <person name="Comeron J.M."/>
            <person name="Costello J.C."/>
            <person name="Coyne J.A."/>
            <person name="Daub J."/>
            <person name="David R.G."/>
            <person name="Delcher A.L."/>
            <person name="Delehaunty K."/>
            <person name="Do C.B."/>
            <person name="Ebling H."/>
            <person name="Edwards K."/>
            <person name="Eickbush T."/>
            <person name="Evans J.D."/>
            <person name="Filipski A."/>
            <person name="Findeiss S."/>
            <person name="Freyhult E."/>
            <person name="Fulton L."/>
            <person name="Fulton R."/>
            <person name="Garcia A.C."/>
            <person name="Gardiner A."/>
            <person name="Garfield D.A."/>
            <person name="Garvin B.E."/>
            <person name="Gibson G."/>
            <person name="Gilbert D."/>
            <person name="Gnerre S."/>
            <person name="Godfrey J."/>
            <person name="Good R."/>
            <person name="Gotea V."/>
            <person name="Gravely B."/>
            <person name="Greenberg A.J."/>
            <person name="Griffiths-Jones S."/>
            <person name="Gross S."/>
            <person name="Guigo R."/>
            <person name="Gustafson E.A."/>
            <person name="Haerty W."/>
            <person name="Hahn M.W."/>
            <person name="Halligan D.L."/>
            <person name="Halpern A.L."/>
            <person name="Halter G.M."/>
            <person name="Han M.V."/>
            <person name="Heger A."/>
            <person name="Hillier L."/>
            <person name="Hinrichs A.S."/>
            <person name="Holmes I."/>
            <person name="Hoskins R.A."/>
            <person name="Hubisz M.J."/>
            <person name="Hultmark D."/>
            <person name="Huntley M.A."/>
            <person name="Jaffe D.B."/>
            <person name="Jagadeeshan S."/>
            <person name="Jeck W.R."/>
            <person name="Johnson J."/>
            <person name="Jones C.D."/>
            <person name="Jordan W.C."/>
            <person name="Karpen G.H."/>
            <person name="Kataoka E."/>
            <person name="Keightley P.D."/>
            <person name="Kheradpour P."/>
            <person name="Kirkness E.F."/>
            <person name="Koerich L.B."/>
            <person name="Kristiansen K."/>
            <person name="Kudrna D."/>
            <person name="Kulathinal R.J."/>
            <person name="Kumar S."/>
            <person name="Kwok R."/>
            <person name="Lander E."/>
            <person name="Langley C.H."/>
            <person name="Lapoint R."/>
            <person name="Lazzaro B.P."/>
            <person name="Lee S.J."/>
            <person name="Levesque L."/>
            <person name="Li R."/>
            <person name="Lin C.F."/>
            <person name="Lin M.F."/>
            <person name="Lindblad-Toh K."/>
            <person name="Llopart A."/>
            <person name="Long M."/>
            <person name="Low L."/>
            <person name="Lozovsky E."/>
            <person name="Lu J."/>
            <person name="Luo M."/>
            <person name="Machado C.A."/>
            <person name="Makalowski W."/>
            <person name="Marzo M."/>
            <person name="Matsuda M."/>
            <person name="Matzkin L."/>
            <person name="McAllister B."/>
            <person name="McBride C.S."/>
            <person name="McKernan B."/>
            <person name="McKernan K."/>
            <person name="Mendez-Lago M."/>
            <person name="Minx P."/>
            <person name="Mollenhauer M.U."/>
            <person name="Montooth K."/>
            <person name="Mount S.M."/>
            <person name="Mu X."/>
            <person name="Myers E."/>
            <person name="Negre B."/>
            <person name="Newfeld S."/>
            <person name="Nielsen R."/>
            <person name="Noor M.A."/>
            <person name="O'Grady P."/>
            <person name="Pachter L."/>
            <person name="Papaceit M."/>
            <person name="Parisi M.J."/>
            <person name="Parisi M."/>
            <person name="Parts L."/>
            <person name="Pedersen J.S."/>
            <person name="Pesole G."/>
            <person name="Phillippy A.M."/>
            <person name="Ponting C.P."/>
            <person name="Pop M."/>
            <person name="Porcelli D."/>
            <person name="Powell J.R."/>
            <person name="Prohaska S."/>
            <person name="Pruitt K."/>
            <person name="Puig M."/>
            <person name="Quesneville H."/>
            <person name="Ram K.R."/>
            <person name="Rand D."/>
            <person name="Rasmussen M.D."/>
            <person name="Reed L.K."/>
            <person name="Reenan R."/>
            <person name="Reily A."/>
            <person name="Remington K.A."/>
            <person name="Rieger T.T."/>
            <person name="Ritchie M.G."/>
            <person name="Robin C."/>
            <person name="Rogers Y.H."/>
            <person name="Rohde C."/>
            <person name="Rozas J."/>
            <person name="Rubenfield M.J."/>
            <person name="Ruiz A."/>
            <person name="Russo S."/>
            <person name="Salzberg S.L."/>
            <person name="Sanchez-Gracia A."/>
            <person name="Saranga D.J."/>
            <person name="Sato H."/>
            <person name="Schaeffer S.W."/>
            <person name="Schatz M.C."/>
            <person name="Schlenke T."/>
            <person name="Schwartz R."/>
            <person name="Segarra C."/>
            <person name="Singh R.S."/>
            <person name="Sirot L."/>
            <person name="Sirota M."/>
            <person name="Sisneros N.B."/>
            <person name="Smith C.D."/>
            <person name="Smith T.F."/>
            <person name="Spieth J."/>
            <person name="Stage D.E."/>
            <person name="Stark A."/>
            <person name="Stephan W."/>
            <person name="Strausberg R.L."/>
            <person name="Strempel S."/>
            <person name="Sturgill D."/>
            <person name="Sutton G."/>
            <person name="Sutton G.G."/>
            <person name="Tao W."/>
            <person name="Teichmann S."/>
            <person name="Tobari Y.N."/>
            <person name="Tomimura Y."/>
            <person name="Tsolas J.M."/>
            <person name="Valente V.L."/>
            <person name="Venter E."/>
            <person name="Venter J.C."/>
            <person name="Vicario S."/>
            <person name="Vieira F.G."/>
            <person name="Vilella A.J."/>
            <person name="Villasante A."/>
            <person name="Walenz B."/>
            <person name="Wang J."/>
            <person name="Wasserman M."/>
            <person name="Watts T."/>
            <person name="Wilson D."/>
            <person name="Wilson R.K."/>
            <person name="Wing R.A."/>
            <person name="Wolfner M.F."/>
            <person name="Wong A."/>
            <person name="Wong G.K."/>
            <person name="Wu C.I."/>
            <person name="Wu G."/>
            <person name="Yamamoto D."/>
            <person name="Yang H.P."/>
            <person name="Yang S.P."/>
            <person name="Yorke J.A."/>
            <person name="Yoshida K."/>
            <person name="Zdobnov E."/>
            <person name="Zhang P."/>
            <person name="Zhang Y."/>
            <person name="Zimin A.V."/>
            <person name="Baldwin J."/>
            <person name="Abdouelleil A."/>
            <person name="Abdulkadir J."/>
            <person name="Abebe A."/>
            <person name="Abera B."/>
            <person name="Abreu J."/>
            <person name="Acer S.C."/>
            <person name="Aftuck L."/>
            <person name="Alexander A."/>
            <person name="An P."/>
            <person name="Anderson E."/>
            <person name="Anderson S."/>
            <person name="Arachi H."/>
            <person name="Azer M."/>
            <person name="Bachantsang P."/>
            <person name="Barry A."/>
            <person name="Bayul T."/>
            <person name="Berlin A."/>
            <person name="Bessette D."/>
            <person name="Bloom T."/>
            <person name="Blye J."/>
            <person name="Boguslavskiy L."/>
            <person name="Bonnet C."/>
            <person name="Boukhgalter B."/>
            <person name="Bourzgui I."/>
            <person name="Brown A."/>
            <person name="Cahill P."/>
            <person name="Channer S."/>
            <person name="Cheshatsang Y."/>
            <person name="Chuda L."/>
            <person name="Citroen M."/>
            <person name="Collymore A."/>
            <person name="Cooke P."/>
            <person name="Costello M."/>
            <person name="D'Aco K."/>
            <person name="Daza R."/>
            <person name="De Haan G."/>
            <person name="DeGray S."/>
            <person name="DeMaso C."/>
            <person name="Dhargay N."/>
            <person name="Dooley K."/>
            <person name="Dooley E."/>
            <person name="Doricent M."/>
            <person name="Dorje P."/>
            <person name="Dorjee K."/>
            <person name="Dupes A."/>
            <person name="Elong R."/>
            <person name="Falk J."/>
            <person name="Farina A."/>
            <person name="Faro S."/>
            <person name="Ferguson D."/>
            <person name="Fisher S."/>
            <person name="Foley C.D."/>
            <person name="Franke A."/>
            <person name="Friedrich D."/>
            <person name="Gadbois L."/>
            <person name="Gearin G."/>
            <person name="Gearin C.R."/>
            <person name="Giannoukos G."/>
            <person name="Goode T."/>
            <person name="Graham J."/>
            <person name="Grandbois E."/>
            <person name="Grewal S."/>
            <person name="Gyaltsen K."/>
            <person name="Hafez N."/>
            <person name="Hagos B."/>
            <person name="Hall J."/>
            <person name="Henson C."/>
            <person name="Hollinger A."/>
            <person name="Honan T."/>
            <person name="Huard M.D."/>
            <person name="Hughes L."/>
            <person name="Hurhula B."/>
            <person name="Husby M.E."/>
            <person name="Kamat A."/>
            <person name="Kanga B."/>
            <person name="Kashin S."/>
            <person name="Khazanovich D."/>
            <person name="Kisner P."/>
            <person name="Lance K."/>
            <person name="Lara M."/>
            <person name="Lee W."/>
            <person name="Lennon N."/>
            <person name="Letendre F."/>
            <person name="LeVine R."/>
            <person name="Lipovsky A."/>
            <person name="Liu X."/>
            <person name="Liu J."/>
            <person name="Liu S."/>
            <person name="Lokyitsang T."/>
            <person name="Lokyitsang Y."/>
            <person name="Lubonja R."/>
            <person name="Lui A."/>
            <person name="MacDonald P."/>
            <person name="Magnisalis V."/>
            <person name="Maru K."/>
            <person name="Matthews C."/>
            <person name="McCusker W."/>
            <person name="McDonough S."/>
            <person name="Mehta T."/>
            <person name="Meldrim J."/>
            <person name="Meneus L."/>
            <person name="Mihai O."/>
            <person name="Mihalev A."/>
            <person name="Mihova T."/>
            <person name="Mittelman R."/>
            <person name="Mlenga V."/>
            <person name="Montmayeur A."/>
            <person name="Mulrain L."/>
            <person name="Navidi A."/>
            <person name="Naylor J."/>
            <person name="Negash T."/>
            <person name="Nguyen T."/>
            <person name="Nguyen N."/>
            <person name="Nicol R."/>
            <person name="Norbu C."/>
            <person name="Norbu N."/>
            <person name="Novod N."/>
            <person name="O'Neill B."/>
            <person name="Osman S."/>
            <person name="Markiewicz E."/>
            <person name="Oyono O.L."/>
            <person name="Patti C."/>
            <person name="Phunkhang P."/>
            <person name="Pierre F."/>
            <person name="Priest M."/>
            <person name="Raghuraman S."/>
            <person name="Rege F."/>
            <person name="Reyes R."/>
            <person name="Rise C."/>
            <person name="Rogov P."/>
            <person name="Ross K."/>
            <person name="Ryan E."/>
            <person name="Settipalli S."/>
            <person name="Shea T."/>
            <person name="Sherpa N."/>
            <person name="Shi L."/>
            <person name="Shih D."/>
            <person name="Sparrow T."/>
            <person name="Spaulding J."/>
            <person name="Stalker J."/>
            <person name="Stange-Thomann N."/>
            <person name="Stavropoulos S."/>
            <person name="Stone C."/>
            <person name="Strader C."/>
            <person name="Tesfaye S."/>
            <person name="Thomson T."/>
            <person name="Thoulutsang Y."/>
            <person name="Thoulutsang D."/>
            <person name="Topham K."/>
            <person name="Topping I."/>
            <person name="Tsamla T."/>
            <person name="Vassiliev H."/>
            <person name="Vo A."/>
            <person name="Wangchuk T."/>
            <person name="Wangdi T."/>
            <person name="Weiand M."/>
            <person name="Wilkinson J."/>
            <person name="Wilson A."/>
            <person name="Yadav S."/>
            <person name="Young G."/>
            <person name="Yu Q."/>
            <person name="Zembek L."/>
            <person name="Zhong D."/>
            <person name="Zimmer A."/>
            <person name="Zwirko Z."/>
            <person name="Jaffe D.B."/>
            <person name="Alvarez P."/>
            <person name="Brockman W."/>
            <person name="Butler J."/>
            <person name="Chin C."/>
            <person name="Gnerre S."/>
            <person name="Grabherr M."/>
            <person name="Kleber M."/>
            <person name="Mauceli E."/>
            <person name="MacCallum I."/>
        </authorList>
    </citation>
    <scope>NUCLEOTIDE SEQUENCE [LARGE SCALE GENOMIC DNA]</scope>
    <source>
        <strain evidence="12">MSH-3 / Tucson 14011-0111.49</strain>
    </source>
</reference>
<dbReference type="Proteomes" id="UP000008744">
    <property type="component" value="Unassembled WGS sequence"/>
</dbReference>
<keyword evidence="12" id="KW-1185">Reference proteome</keyword>
<dbReference type="InterPro" id="IPR020095">
    <property type="entry name" value="PsdUridine_synth_TruA_C"/>
</dbReference>
<dbReference type="InterPro" id="IPR016130">
    <property type="entry name" value="Tyr_Pase_AS"/>
</dbReference>
<dbReference type="InterPro" id="IPR020097">
    <property type="entry name" value="PsdUridine_synth_TruA_a/b_dom"/>
</dbReference>
<keyword evidence="2" id="KW-0819">tRNA processing</keyword>
<dbReference type="GO" id="GO:0001522">
    <property type="term" value="P:pseudouridine synthesis"/>
    <property type="evidence" value="ECO:0007669"/>
    <property type="project" value="InterPro"/>
</dbReference>
<dbReference type="PROSITE" id="PS50056">
    <property type="entry name" value="TYR_PHOSPHATASE_2"/>
    <property type="match status" value="1"/>
</dbReference>
<dbReference type="PANTHER" id="PTHR46377:SF1">
    <property type="entry name" value="DUAL SPECIFICITY PROTEIN PHOSPHATASE 19"/>
    <property type="match status" value="1"/>
</dbReference>
<accession>B4H5I1</accession>
<dbReference type="InterPro" id="IPR000387">
    <property type="entry name" value="Tyr_Pase_dom"/>
</dbReference>
<keyword evidence="4" id="KW-0904">Protein phosphatase</keyword>
<proteinExistence type="inferred from homology"/>